<dbReference type="EMBL" id="CP143784">
    <property type="protein sequence ID" value="WVN85145.1"/>
    <property type="molecule type" value="Genomic_DNA"/>
</dbReference>
<reference evidence="4" key="2">
    <citation type="journal article" date="2022" name="Elife">
        <title>Obligate sexual reproduction of a homothallic fungus closely related to the Cryptococcus pathogenic species complex.</title>
        <authorList>
            <person name="Passer A.R."/>
            <person name="Clancey S.A."/>
            <person name="Shea T."/>
            <person name="David-Palma M."/>
            <person name="Averette A.F."/>
            <person name="Boekhout T."/>
            <person name="Porcel B.M."/>
            <person name="Nowrousian M."/>
            <person name="Cuomo C.A."/>
            <person name="Sun S."/>
            <person name="Heitman J."/>
            <person name="Coelho M.A."/>
        </authorList>
    </citation>
    <scope>NUCLEOTIDE SEQUENCE</scope>
    <source>
        <strain evidence="4">CBS 7841</strain>
    </source>
</reference>
<feature type="domain" description="GRIP" evidence="3">
    <location>
        <begin position="856"/>
        <end position="904"/>
    </location>
</feature>
<feature type="coiled-coil region" evidence="1">
    <location>
        <begin position="648"/>
        <end position="735"/>
    </location>
</feature>
<dbReference type="Pfam" id="PF01465">
    <property type="entry name" value="GRIP"/>
    <property type="match status" value="1"/>
</dbReference>
<feature type="compositionally biased region" description="Basic and acidic residues" evidence="2">
    <location>
        <begin position="112"/>
        <end position="121"/>
    </location>
</feature>
<evidence type="ECO:0000313" key="4">
    <source>
        <dbReference type="EMBL" id="WVN85145.1"/>
    </source>
</evidence>
<name>A0AAJ8JMS0_9TREE</name>
<reference evidence="4" key="3">
    <citation type="submission" date="2024-01" db="EMBL/GenBank/DDBJ databases">
        <authorList>
            <person name="Coelho M.A."/>
            <person name="David-Palma M."/>
            <person name="Shea T."/>
            <person name="Sun S."/>
            <person name="Cuomo C.A."/>
            <person name="Heitman J."/>
        </authorList>
    </citation>
    <scope>NUCLEOTIDE SEQUENCE</scope>
    <source>
        <strain evidence="4">CBS 7841</strain>
    </source>
</reference>
<evidence type="ECO:0000256" key="1">
    <source>
        <dbReference type="SAM" id="Coils"/>
    </source>
</evidence>
<sequence length="905" mass="101760">MFGSSLQDRLKAAVDSLEAAGSSLHARALHANQQPQDQALKEKVDKATGSLDTFGAQKATVVNDVDPSTEEKPSNPQEVFQTKSTASNTYTPTSQLAENALSGLRKSFRSGRLPEDQEDSSKLSSSVTAKGEVLKDTMSPTVMKSEMVSPVPTLLKPSSFALDSEEPFRSASPLPQMSSLSRLAASTSTSIHNTQTPLHLVDSVDPSSIPLPPSPPVSALSTNDPLGVISIDESEIVHEVDFLNDDSLEKTSSRFEIVNNDDNKVKPREENESEDGLDANDVEKQAITMKHRYEDLSQRFTNLLATTHSANQIFMTLTPLESGIKDPVALEGWIRMVVGKVEMMGGEIKRLQDQMALQESRMEELRDTHRLEGTSQQQIISKLRSELSEAQAKVASSTNDSTTITQLRTELSKAQSSAKEEEEKRTKAISLLKTVRLKLVKIEKEKEEVEKDRASERAERTKVLENVESIKAEKEKEVNALRKGFEREIQGVKERWEKDVKEKKSAWELEAITTKAAHAKELSQKHTKIIGLESIVKELNIEKQQLHAQFQIKQAEIDQARADIDDLQTNTRELRFQLKETTERCELLDENLREHGGGRGQASLSLSVPNEETSGSRSPSRSNSFSTTSPAEIQRLLAESELRAEAKLLDMRTRLHHLEAERNTLEEEFNLKLSERVRELEKMRRMIVEKEKEHVESMKKIEERETRLEEGEAKARALEAEMLRIKTKMEEIKNDRAVAAESERTAREEHSSLQTNISALQSKLDESKSHITHLKSVNKTLREEMRKVQSSVQLLERSRNPGVGYWAAKEHYGVTSPPPVNSETATPLIGEKKSLESVRTTAAIEVGSELENAGRDSEEELNLEYLRNVILQFLEHKEMRPNLIRVMSVILRFTPQELRRLNQAV</sequence>
<feature type="compositionally biased region" description="Polar residues" evidence="2">
    <location>
        <begin position="602"/>
        <end position="612"/>
    </location>
</feature>
<proteinExistence type="predicted"/>
<gene>
    <name evidence="4" type="ORF">L203_100288</name>
</gene>
<feature type="region of interest" description="Disordered" evidence="2">
    <location>
        <begin position="592"/>
        <end position="630"/>
    </location>
</feature>
<dbReference type="AlphaFoldDB" id="A0AAJ8JMS0"/>
<feature type="compositionally biased region" description="Low complexity" evidence="2">
    <location>
        <begin position="613"/>
        <end position="630"/>
    </location>
</feature>
<evidence type="ECO:0000259" key="3">
    <source>
        <dbReference type="PROSITE" id="PS50913"/>
    </source>
</evidence>
<feature type="coiled-coil region" evidence="1">
    <location>
        <begin position="529"/>
        <end position="584"/>
    </location>
</feature>
<keyword evidence="5" id="KW-1185">Reference proteome</keyword>
<feature type="coiled-coil region" evidence="1">
    <location>
        <begin position="348"/>
        <end position="484"/>
    </location>
</feature>
<accession>A0AAJ8JMS0</accession>
<evidence type="ECO:0000313" key="5">
    <source>
        <dbReference type="Proteomes" id="UP000094043"/>
    </source>
</evidence>
<dbReference type="InterPro" id="IPR000237">
    <property type="entry name" value="GRIP_dom"/>
</dbReference>
<keyword evidence="1" id="KW-0175">Coiled coil</keyword>
<feature type="region of interest" description="Disordered" evidence="2">
    <location>
        <begin position="110"/>
        <end position="134"/>
    </location>
</feature>
<dbReference type="PANTHER" id="PTHR45615:SF80">
    <property type="entry name" value="GRIP DOMAIN-CONTAINING PROTEIN"/>
    <property type="match status" value="1"/>
</dbReference>
<feature type="compositionally biased region" description="Polar residues" evidence="2">
    <location>
        <begin position="74"/>
        <end position="94"/>
    </location>
</feature>
<organism evidence="4 5">
    <name type="scientific">Cryptococcus depauperatus CBS 7841</name>
    <dbReference type="NCBI Taxonomy" id="1295531"/>
    <lineage>
        <taxon>Eukaryota</taxon>
        <taxon>Fungi</taxon>
        <taxon>Dikarya</taxon>
        <taxon>Basidiomycota</taxon>
        <taxon>Agaricomycotina</taxon>
        <taxon>Tremellomycetes</taxon>
        <taxon>Tremellales</taxon>
        <taxon>Cryptococcaceae</taxon>
        <taxon>Cryptococcus</taxon>
    </lineage>
</organism>
<dbReference type="GeneID" id="91084504"/>
<dbReference type="PROSITE" id="PS50913">
    <property type="entry name" value="GRIP"/>
    <property type="match status" value="1"/>
</dbReference>
<evidence type="ECO:0000256" key="2">
    <source>
        <dbReference type="SAM" id="MobiDB-lite"/>
    </source>
</evidence>
<feature type="region of interest" description="Disordered" evidence="2">
    <location>
        <begin position="30"/>
        <end position="94"/>
    </location>
</feature>
<dbReference type="KEGG" id="cdep:91084504"/>
<dbReference type="RefSeq" id="XP_066065846.1">
    <property type="nucleotide sequence ID" value="XM_066209749.1"/>
</dbReference>
<reference evidence="4" key="1">
    <citation type="submission" date="2016-06" db="EMBL/GenBank/DDBJ databases">
        <authorList>
            <person name="Cuomo C."/>
            <person name="Litvintseva A."/>
            <person name="Heitman J."/>
            <person name="Chen Y."/>
            <person name="Sun S."/>
            <person name="Springer D."/>
            <person name="Dromer F."/>
            <person name="Young S."/>
            <person name="Zeng Q."/>
            <person name="Chapman S."/>
            <person name="Gujja S."/>
            <person name="Saif S."/>
            <person name="Birren B."/>
        </authorList>
    </citation>
    <scope>NUCLEOTIDE SEQUENCE</scope>
    <source>
        <strain evidence="4">CBS 7841</strain>
    </source>
</reference>
<protein>
    <recommendedName>
        <fullName evidence="3">GRIP domain-containing protein</fullName>
    </recommendedName>
</protein>
<dbReference type="Proteomes" id="UP000094043">
    <property type="component" value="Chromosome 1"/>
</dbReference>
<dbReference type="SMART" id="SM00755">
    <property type="entry name" value="Grip"/>
    <property type="match status" value="1"/>
</dbReference>
<dbReference type="PANTHER" id="PTHR45615">
    <property type="entry name" value="MYOSIN HEAVY CHAIN, NON-MUSCLE"/>
    <property type="match status" value="1"/>
</dbReference>